<dbReference type="Proteomes" id="UP001497535">
    <property type="component" value="Unassembled WGS sequence"/>
</dbReference>
<reference evidence="1" key="1">
    <citation type="submission" date="2023-11" db="EMBL/GenBank/DDBJ databases">
        <authorList>
            <person name="Poullet M."/>
        </authorList>
    </citation>
    <scope>NUCLEOTIDE SEQUENCE</scope>
    <source>
        <strain evidence="1">E1834</strain>
    </source>
</reference>
<proteinExistence type="predicted"/>
<name>A0ACB0Y9Y6_MELEN</name>
<evidence type="ECO:0000313" key="1">
    <source>
        <dbReference type="EMBL" id="CAK5038811.1"/>
    </source>
</evidence>
<sequence>MKLIVFQNVKKGQKACAICHADFKKDDDIELTKCGHYFHWDCLLKGSKQKSSESTESTPSGTPQLSPHD</sequence>
<evidence type="ECO:0000313" key="2">
    <source>
        <dbReference type="Proteomes" id="UP001497535"/>
    </source>
</evidence>
<comment type="caution">
    <text evidence="1">The sequence shown here is derived from an EMBL/GenBank/DDBJ whole genome shotgun (WGS) entry which is preliminary data.</text>
</comment>
<gene>
    <name evidence="1" type="ORF">MENTE1834_LOCUS9738</name>
</gene>
<protein>
    <submittedName>
        <fullName evidence="1">Uncharacterized protein</fullName>
    </submittedName>
</protein>
<accession>A0ACB0Y9Y6</accession>
<keyword evidence="2" id="KW-1185">Reference proteome</keyword>
<organism evidence="1 2">
    <name type="scientific">Meloidogyne enterolobii</name>
    <name type="common">Root-knot nematode worm</name>
    <name type="synonym">Meloidogyne mayaguensis</name>
    <dbReference type="NCBI Taxonomy" id="390850"/>
    <lineage>
        <taxon>Eukaryota</taxon>
        <taxon>Metazoa</taxon>
        <taxon>Ecdysozoa</taxon>
        <taxon>Nematoda</taxon>
        <taxon>Chromadorea</taxon>
        <taxon>Rhabditida</taxon>
        <taxon>Tylenchina</taxon>
        <taxon>Tylenchomorpha</taxon>
        <taxon>Tylenchoidea</taxon>
        <taxon>Meloidogynidae</taxon>
        <taxon>Meloidogyninae</taxon>
        <taxon>Meloidogyne</taxon>
    </lineage>
</organism>
<dbReference type="EMBL" id="CAVMJV010000009">
    <property type="protein sequence ID" value="CAK5038811.1"/>
    <property type="molecule type" value="Genomic_DNA"/>
</dbReference>